<sequence>MIAQLPGFQLGYDDSGDGLPVVFLHGFPHDRTLWTAQKASLASQVRCILPDLRGFGHSSTHGPFSVDQYADDVVGLMDHLGIERAAICGLSMGGYVAMAMWRRHADRIAAMVFCDTKATADSEEAKGRRDELIAVVKRDGARAIAEAQLDGMVGSTTRARRIEVVNGLRAMMGRQPVAGIIGALQALRDRPDSRETIGTITVPSLVVVGEEDSLTPIKEARAIAELLPAAARVRLEIIASAGHVPCLERPAATNHALSDFFATLSM</sequence>
<reference evidence="3 4" key="1">
    <citation type="journal article" date="2018" name="Nat. Biotechnol.">
        <title>A standardized bacterial taxonomy based on genome phylogeny substantially revises the tree of life.</title>
        <authorList>
            <person name="Parks D.H."/>
            <person name="Chuvochina M."/>
            <person name="Waite D.W."/>
            <person name="Rinke C."/>
            <person name="Skarshewski A."/>
            <person name="Chaumeil P.A."/>
            <person name="Hugenholtz P."/>
        </authorList>
    </citation>
    <scope>NUCLEOTIDE SEQUENCE [LARGE SCALE GENOMIC DNA]</scope>
    <source>
        <strain evidence="3">UBA8844</strain>
    </source>
</reference>
<dbReference type="PANTHER" id="PTHR43798:SF31">
    <property type="entry name" value="AB HYDROLASE SUPERFAMILY PROTEIN YCLE"/>
    <property type="match status" value="1"/>
</dbReference>
<dbReference type="PRINTS" id="PR00111">
    <property type="entry name" value="ABHYDROLASE"/>
</dbReference>
<evidence type="ECO:0000256" key="1">
    <source>
        <dbReference type="ARBA" id="ARBA00022801"/>
    </source>
</evidence>
<proteinExistence type="predicted"/>
<dbReference type="Proteomes" id="UP000264071">
    <property type="component" value="Unassembled WGS sequence"/>
</dbReference>
<dbReference type="EMBL" id="DPIY01000010">
    <property type="protein sequence ID" value="HCT57930.1"/>
    <property type="molecule type" value="Genomic_DNA"/>
</dbReference>
<gene>
    <name evidence="3" type="ORF">DGD08_12070</name>
</gene>
<name>A0A3D4V9X7_9BACT</name>
<dbReference type="GO" id="GO:0016787">
    <property type="term" value="F:hydrolase activity"/>
    <property type="evidence" value="ECO:0007669"/>
    <property type="project" value="UniProtKB-KW"/>
</dbReference>
<evidence type="ECO:0000313" key="3">
    <source>
        <dbReference type="EMBL" id="HCT57930.1"/>
    </source>
</evidence>
<dbReference type="InterPro" id="IPR000073">
    <property type="entry name" value="AB_hydrolase_1"/>
</dbReference>
<protein>
    <submittedName>
        <fullName evidence="3">Alpha/beta hydrolase</fullName>
    </submittedName>
</protein>
<dbReference type="InterPro" id="IPR029058">
    <property type="entry name" value="AB_hydrolase_fold"/>
</dbReference>
<keyword evidence="1 3" id="KW-0378">Hydrolase</keyword>
<evidence type="ECO:0000313" key="4">
    <source>
        <dbReference type="Proteomes" id="UP000264071"/>
    </source>
</evidence>
<dbReference type="Gene3D" id="3.40.50.1820">
    <property type="entry name" value="alpha/beta hydrolase"/>
    <property type="match status" value="1"/>
</dbReference>
<dbReference type="SUPFAM" id="SSF53474">
    <property type="entry name" value="alpha/beta-Hydrolases"/>
    <property type="match status" value="1"/>
</dbReference>
<dbReference type="InterPro" id="IPR050266">
    <property type="entry name" value="AB_hydrolase_sf"/>
</dbReference>
<dbReference type="PANTHER" id="PTHR43798">
    <property type="entry name" value="MONOACYLGLYCEROL LIPASE"/>
    <property type="match status" value="1"/>
</dbReference>
<accession>A0A3D4V9X7</accession>
<organism evidence="3 4">
    <name type="scientific">Gemmatimonas aurantiaca</name>
    <dbReference type="NCBI Taxonomy" id="173480"/>
    <lineage>
        <taxon>Bacteria</taxon>
        <taxon>Pseudomonadati</taxon>
        <taxon>Gemmatimonadota</taxon>
        <taxon>Gemmatimonadia</taxon>
        <taxon>Gemmatimonadales</taxon>
        <taxon>Gemmatimonadaceae</taxon>
        <taxon>Gemmatimonas</taxon>
    </lineage>
</organism>
<dbReference type="GO" id="GO:0016020">
    <property type="term" value="C:membrane"/>
    <property type="evidence" value="ECO:0007669"/>
    <property type="project" value="TreeGrafter"/>
</dbReference>
<evidence type="ECO:0000259" key="2">
    <source>
        <dbReference type="Pfam" id="PF00561"/>
    </source>
</evidence>
<feature type="domain" description="AB hydrolase-1" evidence="2">
    <location>
        <begin position="20"/>
        <end position="250"/>
    </location>
</feature>
<dbReference type="OMA" id="KGVGHWH"/>
<dbReference type="AlphaFoldDB" id="A0A3D4V9X7"/>
<comment type="caution">
    <text evidence="3">The sequence shown here is derived from an EMBL/GenBank/DDBJ whole genome shotgun (WGS) entry which is preliminary data.</text>
</comment>
<dbReference type="Pfam" id="PF00561">
    <property type="entry name" value="Abhydrolase_1"/>
    <property type="match status" value="1"/>
</dbReference>